<evidence type="ECO:0000313" key="2">
    <source>
        <dbReference type="Proteomes" id="UP000015102"/>
    </source>
</evidence>
<sequence length="207" mass="23781">LNKAAIIKKDTALKFDIKESVDTEDDEPVALSGKWTFEYESNRWSRLNDSSNTVQQIPDKYENLETIHTNTPVKLRRSGSSRLKDGAKAILKRVESVKLKKRKNRDGMVLSGQEEDSDFYSRLDGFLESKSSDTLDQLGVNEDTVMLRDETITSHSDSEYQVLRKSFSEENISTNFNTVDRKSKTYRKVHNNKAKLRKCESDFRGSD</sequence>
<proteinExistence type="predicted"/>
<dbReference type="STRING" id="36166.T1GM49"/>
<dbReference type="Proteomes" id="UP000015102">
    <property type="component" value="Unassembled WGS sequence"/>
</dbReference>
<protein>
    <submittedName>
        <fullName evidence="1">Uncharacterized protein</fullName>
    </submittedName>
</protein>
<dbReference type="HOGENOM" id="CLU_1329236_0_0_1"/>
<dbReference type="EMBL" id="CAQQ02039716">
    <property type="status" value="NOT_ANNOTATED_CDS"/>
    <property type="molecule type" value="Genomic_DNA"/>
</dbReference>
<evidence type="ECO:0000313" key="1">
    <source>
        <dbReference type="EnsemblMetazoa" id="MESCA004617-PA"/>
    </source>
</evidence>
<reference evidence="1" key="2">
    <citation type="submission" date="2015-06" db="UniProtKB">
        <authorList>
            <consortium name="EnsemblMetazoa"/>
        </authorList>
    </citation>
    <scope>IDENTIFICATION</scope>
</reference>
<dbReference type="AlphaFoldDB" id="T1GM49"/>
<dbReference type="EnsemblMetazoa" id="MESCA004617-RA">
    <property type="protein sequence ID" value="MESCA004617-PA"/>
    <property type="gene ID" value="MESCA004617"/>
</dbReference>
<reference evidence="2" key="1">
    <citation type="submission" date="2013-02" db="EMBL/GenBank/DDBJ databases">
        <authorList>
            <person name="Hughes D."/>
        </authorList>
    </citation>
    <scope>NUCLEOTIDE SEQUENCE</scope>
    <source>
        <strain>Durham</strain>
        <strain evidence="2">NC isolate 2 -- Noor lab</strain>
    </source>
</reference>
<name>T1GM49_MEGSC</name>
<keyword evidence="2" id="KW-1185">Reference proteome</keyword>
<organism evidence="1 2">
    <name type="scientific">Megaselia scalaris</name>
    <name type="common">Humpbacked fly</name>
    <name type="synonym">Phora scalaris</name>
    <dbReference type="NCBI Taxonomy" id="36166"/>
    <lineage>
        <taxon>Eukaryota</taxon>
        <taxon>Metazoa</taxon>
        <taxon>Ecdysozoa</taxon>
        <taxon>Arthropoda</taxon>
        <taxon>Hexapoda</taxon>
        <taxon>Insecta</taxon>
        <taxon>Pterygota</taxon>
        <taxon>Neoptera</taxon>
        <taxon>Endopterygota</taxon>
        <taxon>Diptera</taxon>
        <taxon>Brachycera</taxon>
        <taxon>Muscomorpha</taxon>
        <taxon>Platypezoidea</taxon>
        <taxon>Phoridae</taxon>
        <taxon>Megaseliini</taxon>
        <taxon>Megaselia</taxon>
    </lineage>
</organism>
<dbReference type="EMBL" id="CAQQ02039717">
    <property type="status" value="NOT_ANNOTATED_CDS"/>
    <property type="molecule type" value="Genomic_DNA"/>
</dbReference>
<accession>T1GM49</accession>